<feature type="domain" description="Secretion system C-terminal sorting" evidence="2">
    <location>
        <begin position="1007"/>
        <end position="1080"/>
    </location>
</feature>
<dbReference type="Pfam" id="PF03785">
    <property type="entry name" value="Peptidase_C25_C"/>
    <property type="match status" value="1"/>
</dbReference>
<feature type="non-terminal residue" evidence="3">
    <location>
        <position position="1"/>
    </location>
</feature>
<reference evidence="4" key="1">
    <citation type="submission" date="2017-07" db="EMBL/GenBank/DDBJ databases">
        <title>Novel pathways for hydrocarbon cycling and metabolic interdependencies in hydrothermal sediment communities.</title>
        <authorList>
            <person name="Dombrowski N."/>
            <person name="Seitz K."/>
            <person name="Teske A."/>
            <person name="Baker B."/>
        </authorList>
    </citation>
    <scope>NUCLEOTIDE SEQUENCE [LARGE SCALE GENOMIC DNA]</scope>
</reference>
<protein>
    <recommendedName>
        <fullName evidence="5">Secretion system C-terminal sorting domain-containing protein</fullName>
    </recommendedName>
</protein>
<dbReference type="SUPFAM" id="SSF52317">
    <property type="entry name" value="Class I glutamine amidotransferase-like"/>
    <property type="match status" value="1"/>
</dbReference>
<dbReference type="SUPFAM" id="SSF49452">
    <property type="entry name" value="Starch-binding domain-like"/>
    <property type="match status" value="1"/>
</dbReference>
<dbReference type="Pfam" id="PF18962">
    <property type="entry name" value="Por_Secre_tail"/>
    <property type="match status" value="1"/>
</dbReference>
<dbReference type="Gene3D" id="2.60.40.10">
    <property type="entry name" value="Immunoglobulins"/>
    <property type="match status" value="1"/>
</dbReference>
<comment type="caution">
    <text evidence="3">The sequence shown here is derived from an EMBL/GenBank/DDBJ whole genome shotgun (WGS) entry which is preliminary data.</text>
</comment>
<dbReference type="Gene3D" id="2.60.120.260">
    <property type="entry name" value="Galactose-binding domain-like"/>
    <property type="match status" value="1"/>
</dbReference>
<dbReference type="InterPro" id="IPR029062">
    <property type="entry name" value="Class_I_gatase-like"/>
</dbReference>
<accession>A0A257LSI1</accession>
<dbReference type="GO" id="GO:0030246">
    <property type="term" value="F:carbohydrate binding"/>
    <property type="evidence" value="ECO:0007669"/>
    <property type="project" value="InterPro"/>
</dbReference>
<dbReference type="Gene3D" id="3.40.50.1460">
    <property type="match status" value="1"/>
</dbReference>
<evidence type="ECO:0000313" key="4">
    <source>
        <dbReference type="Proteomes" id="UP000216312"/>
    </source>
</evidence>
<dbReference type="InterPro" id="IPR013784">
    <property type="entry name" value="Carb-bd-like_fold"/>
</dbReference>
<sequence>GAVAYFGSAPSSYWVWDDTLQIGWFRPLFIEPTTTFIGGATQLGLYNVYEWGGTGAPWTTPQYYYEAYHVFGDPSMDLYTLEPTEFVVSYPDILPLGASSFTINVDTDSALVALYMDGILYGVAYSSGGQAVVELNPPPTQQGYMYITITKHNYATYEDSVLVVLPGNIEVEPDTIPVAQTTEVTVTITDTAGAPLQDVWVRINGWGVSVEGYTNSYGQVMLSIFPPYGEPLVLKGRRPGETFDVFTDTIWVIGATSFTAGYEVEVPEIGLTGSLTAYYAGDITITTSIYGFFAYARGVGIDTLVYYAGDEGVLTVIPTSYGTLRLAVADTGYEVITYEIPVIKVYGTIEGSVTDTAGNPIPEVVIRGYPHGCDTGLVDPVFTLISDNDGNFTLADSVAVDWYDIYIRHFGYNPFFDSIFVAYGGNFYTFELTPSLWGIVYGRVYEEGTDSSLAATISIYRVDNNELYTQTNSDPVTGNYSVSLPYFMYRFRVFAPQHIPVVREVTVSGDSINEDFKLPPTIGNILIVNDDNGTRGAKVKDGFSKYKFTYNDPSKVGESAQEMEAILVAEGFNVERVNSNATNLDDWWNYDLLIWCDGDDHDPLEASQYRDWLIDYVQAGGKLLIEGGEIGYDFDDDVEFARNVLHIVDWEADNAGPLVLESDMEDHPIVSTPYSVPSTISLDYDDWGDEDALVPTEDAYLVYHTTNYTNCAGILVYDNNPVPQSAQIVFYALNFVSISDSTMRHNLLANTVYYLLAEEPPPPSLIHGIASTCDAGREGIKVTLIPGGCTITDTSGRFAFPVYPGRYALCAAKEGYATVRVDTQVGEYDTVFIELMLAPYHTLYEFDFETSNGGFIPHGILWEWGTPTVGPSAAHSGERLWGTDLDDEWYDIENRWDGGNVKISTDGGTSWRILDTDPYYTGTASYGNAGIPNEPCFTGTDTTWHKVMCDLTPYAGDTVIIKFHFGSDYSITEAGWYIDDVAIKYAILTGVEETTPAITRFDLHVTNPVVDRIKLQYELPTKECVSITLYNVLGQQVGSMLHKLYEPGRYEYEVPIKLPAGVYFLRFKAGEYEAMHKLIVIR</sequence>
<dbReference type="Gene3D" id="3.40.50.880">
    <property type="match status" value="1"/>
</dbReference>
<dbReference type="Pfam" id="PF20773">
    <property type="entry name" value="InhA-like_MAM"/>
    <property type="match status" value="1"/>
</dbReference>
<dbReference type="InterPro" id="IPR013783">
    <property type="entry name" value="Ig-like_fold"/>
</dbReference>
<evidence type="ECO:0000313" key="3">
    <source>
        <dbReference type="EMBL" id="OYV02613.1"/>
    </source>
</evidence>
<evidence type="ECO:0000259" key="2">
    <source>
        <dbReference type="Pfam" id="PF18962"/>
    </source>
</evidence>
<dbReference type="GO" id="GO:0006508">
    <property type="term" value="P:proteolysis"/>
    <property type="evidence" value="ECO:0007669"/>
    <property type="project" value="InterPro"/>
</dbReference>
<dbReference type="AlphaFoldDB" id="A0A257LSI1"/>
<dbReference type="NCBIfam" id="TIGR04183">
    <property type="entry name" value="Por_Secre_tail"/>
    <property type="match status" value="1"/>
</dbReference>
<dbReference type="SUPFAM" id="SSF49464">
    <property type="entry name" value="Carboxypeptidase regulatory domain-like"/>
    <property type="match status" value="2"/>
</dbReference>
<organism evidence="3 4">
    <name type="scientific">candidate division WOR-3 bacterium 4484_18</name>
    <dbReference type="NCBI Taxonomy" id="2020626"/>
    <lineage>
        <taxon>Bacteria</taxon>
        <taxon>Bacteria division WOR-3</taxon>
    </lineage>
</organism>
<evidence type="ECO:0000259" key="1">
    <source>
        <dbReference type="Pfam" id="PF03785"/>
    </source>
</evidence>
<gene>
    <name evidence="3" type="ORF">CGW93_04600</name>
</gene>
<dbReference type="InterPro" id="IPR008969">
    <property type="entry name" value="CarboxyPept-like_regulatory"/>
</dbReference>
<dbReference type="GO" id="GO:0008233">
    <property type="term" value="F:peptidase activity"/>
    <property type="evidence" value="ECO:0007669"/>
    <property type="project" value="InterPro"/>
</dbReference>
<evidence type="ECO:0008006" key="5">
    <source>
        <dbReference type="Google" id="ProtNLM"/>
    </source>
</evidence>
<dbReference type="EMBL" id="NMUJ01000069">
    <property type="protein sequence ID" value="OYV02613.1"/>
    <property type="molecule type" value="Genomic_DNA"/>
</dbReference>
<feature type="domain" description="Peptidase C25 Ig-like" evidence="1">
    <location>
        <begin position="83"/>
        <end position="161"/>
    </location>
</feature>
<proteinExistence type="predicted"/>
<dbReference type="InterPro" id="IPR026444">
    <property type="entry name" value="Secre_tail"/>
</dbReference>
<name>A0A257LSI1_UNCW3</name>
<dbReference type="InterPro" id="IPR005536">
    <property type="entry name" value="Peptidase_C25_Ig-like_domain"/>
</dbReference>
<dbReference type="Proteomes" id="UP000216312">
    <property type="component" value="Unassembled WGS sequence"/>
</dbReference>